<dbReference type="InterPro" id="IPR050171">
    <property type="entry name" value="MFS_Transporters"/>
</dbReference>
<dbReference type="PANTHER" id="PTHR23517:SF13">
    <property type="entry name" value="MAJOR FACILITATOR SUPERFAMILY MFS_1"/>
    <property type="match status" value="1"/>
</dbReference>
<evidence type="ECO:0000256" key="2">
    <source>
        <dbReference type="ARBA" id="ARBA00007520"/>
    </source>
</evidence>
<dbReference type="PRINTS" id="PR01035">
    <property type="entry name" value="TCRTETA"/>
</dbReference>
<dbReference type="InterPro" id="IPR001958">
    <property type="entry name" value="Tet-R_TetA/multi-R_MdtG-like"/>
</dbReference>
<feature type="transmembrane region" description="Helical" evidence="8">
    <location>
        <begin position="145"/>
        <end position="165"/>
    </location>
</feature>
<evidence type="ECO:0000256" key="5">
    <source>
        <dbReference type="ARBA" id="ARBA00022692"/>
    </source>
</evidence>
<keyword evidence="6 8" id="KW-1133">Transmembrane helix</keyword>
<evidence type="ECO:0000256" key="8">
    <source>
        <dbReference type="SAM" id="Phobius"/>
    </source>
</evidence>
<dbReference type="CDD" id="cd17325">
    <property type="entry name" value="MFS_MdtG_SLC18_like"/>
    <property type="match status" value="1"/>
</dbReference>
<keyword evidence="4" id="KW-1003">Cell membrane</keyword>
<dbReference type="Pfam" id="PF07690">
    <property type="entry name" value="MFS_1"/>
    <property type="match status" value="2"/>
</dbReference>
<dbReference type="RefSeq" id="WP_377787082.1">
    <property type="nucleotide sequence ID" value="NZ_JBHLYQ010000002.1"/>
</dbReference>
<accession>A0ABV6BYZ4</accession>
<sequence>MRRGAASLKPERRPLVVVAALVGSTALQWLGAGAVLPLLPLYLRRQGAGDGLVGAVMAGFFVAALLVQLPGGRLADRVGRRPVQVGGLVLFALGSVGFLVTGAPLAALGFRALQGAGTGLTQVAGAALIGDVVPEGLRGRAYGALYGGQIGGLAVGPLVGSLLGVGRMPLLFAAAAVSNGLAVVPLVTLVPAGTGRRGPRRVGRSKPWQDRGVRGVALAMAASGLVSGMYEVCWTLLLHLRGAASWQIGLSWTLFAVPLVLVAGPAGWLVDRLDRRRLAMAAIVGSAGFAALYPFVASVAWLVGLGAAEALAVAVGYPAVMAELAHRVPAARLGEAQGFCGAIQTGAIALAASVSGALFGVRPWLPFDATAVLMVLCVACLPWVWGGRPEQGSPLGEAIDRGPAGPEGATSGVVAGAVDRAEGDTWRTVG</sequence>
<dbReference type="InterPro" id="IPR011701">
    <property type="entry name" value="MFS"/>
</dbReference>
<dbReference type="PROSITE" id="PS00216">
    <property type="entry name" value="SUGAR_TRANSPORT_1"/>
    <property type="match status" value="1"/>
</dbReference>
<evidence type="ECO:0000256" key="4">
    <source>
        <dbReference type="ARBA" id="ARBA00022475"/>
    </source>
</evidence>
<keyword evidence="3" id="KW-0813">Transport</keyword>
<evidence type="ECO:0000256" key="6">
    <source>
        <dbReference type="ARBA" id="ARBA00022989"/>
    </source>
</evidence>
<comment type="caution">
    <text evidence="10">The sequence shown here is derived from an EMBL/GenBank/DDBJ whole genome shotgun (WGS) entry which is preliminary data.</text>
</comment>
<feature type="transmembrane region" description="Helical" evidence="8">
    <location>
        <begin position="112"/>
        <end position="133"/>
    </location>
</feature>
<dbReference type="InterPro" id="IPR020846">
    <property type="entry name" value="MFS_dom"/>
</dbReference>
<feature type="transmembrane region" description="Helical" evidence="8">
    <location>
        <begin position="367"/>
        <end position="385"/>
    </location>
</feature>
<feature type="transmembrane region" description="Helical" evidence="8">
    <location>
        <begin position="277"/>
        <end position="295"/>
    </location>
</feature>
<proteinExistence type="inferred from homology"/>
<dbReference type="Gene3D" id="1.20.1250.20">
    <property type="entry name" value="MFS general substrate transporter like domains"/>
    <property type="match status" value="2"/>
</dbReference>
<comment type="similarity">
    <text evidence="2">Belongs to the major facilitator superfamily. TCR/Tet family.</text>
</comment>
<dbReference type="PROSITE" id="PS50850">
    <property type="entry name" value="MFS"/>
    <property type="match status" value="1"/>
</dbReference>
<feature type="transmembrane region" description="Helical" evidence="8">
    <location>
        <begin position="83"/>
        <end position="106"/>
    </location>
</feature>
<dbReference type="Proteomes" id="UP001589788">
    <property type="component" value="Unassembled WGS sequence"/>
</dbReference>
<evidence type="ECO:0000256" key="3">
    <source>
        <dbReference type="ARBA" id="ARBA00022448"/>
    </source>
</evidence>
<keyword evidence="11" id="KW-1185">Reference proteome</keyword>
<evidence type="ECO:0000256" key="7">
    <source>
        <dbReference type="ARBA" id="ARBA00023136"/>
    </source>
</evidence>
<evidence type="ECO:0000313" key="10">
    <source>
        <dbReference type="EMBL" id="MFC0080661.1"/>
    </source>
</evidence>
<reference evidence="10 11" key="1">
    <citation type="submission" date="2024-09" db="EMBL/GenBank/DDBJ databases">
        <authorList>
            <person name="Sun Q."/>
            <person name="Mori K."/>
        </authorList>
    </citation>
    <scope>NUCLEOTIDE SEQUENCE [LARGE SCALE GENOMIC DNA]</scope>
    <source>
        <strain evidence="10 11">JCM 15389</strain>
    </source>
</reference>
<evidence type="ECO:0000256" key="1">
    <source>
        <dbReference type="ARBA" id="ARBA00004651"/>
    </source>
</evidence>
<keyword evidence="7 8" id="KW-0472">Membrane</keyword>
<keyword evidence="5 8" id="KW-0812">Transmembrane</keyword>
<dbReference type="SUPFAM" id="SSF103473">
    <property type="entry name" value="MFS general substrate transporter"/>
    <property type="match status" value="1"/>
</dbReference>
<organism evidence="10 11">
    <name type="scientific">Aciditerrimonas ferrireducens</name>
    <dbReference type="NCBI Taxonomy" id="667306"/>
    <lineage>
        <taxon>Bacteria</taxon>
        <taxon>Bacillati</taxon>
        <taxon>Actinomycetota</taxon>
        <taxon>Acidimicrobiia</taxon>
        <taxon>Acidimicrobiales</taxon>
        <taxon>Acidimicrobiaceae</taxon>
        <taxon>Aciditerrimonas</taxon>
    </lineage>
</organism>
<dbReference type="InterPro" id="IPR005829">
    <property type="entry name" value="Sugar_transporter_CS"/>
</dbReference>
<feature type="transmembrane region" description="Helical" evidence="8">
    <location>
        <begin position="215"/>
        <end position="237"/>
    </location>
</feature>
<dbReference type="PANTHER" id="PTHR23517">
    <property type="entry name" value="RESISTANCE PROTEIN MDTM, PUTATIVE-RELATED-RELATED"/>
    <property type="match status" value="1"/>
</dbReference>
<evidence type="ECO:0000313" key="11">
    <source>
        <dbReference type="Proteomes" id="UP001589788"/>
    </source>
</evidence>
<feature type="transmembrane region" description="Helical" evidence="8">
    <location>
        <begin position="15"/>
        <end position="39"/>
    </location>
</feature>
<dbReference type="EMBL" id="JBHLYQ010000002">
    <property type="protein sequence ID" value="MFC0080661.1"/>
    <property type="molecule type" value="Genomic_DNA"/>
</dbReference>
<feature type="domain" description="Major facilitator superfamily (MFS) profile" evidence="9">
    <location>
        <begin position="17"/>
        <end position="392"/>
    </location>
</feature>
<evidence type="ECO:0000259" key="9">
    <source>
        <dbReference type="PROSITE" id="PS50850"/>
    </source>
</evidence>
<name>A0ABV6BYZ4_9ACTN</name>
<feature type="transmembrane region" description="Helical" evidence="8">
    <location>
        <begin position="249"/>
        <end position="270"/>
    </location>
</feature>
<feature type="transmembrane region" description="Helical" evidence="8">
    <location>
        <begin position="171"/>
        <end position="194"/>
    </location>
</feature>
<feature type="transmembrane region" description="Helical" evidence="8">
    <location>
        <begin position="51"/>
        <end position="71"/>
    </location>
</feature>
<gene>
    <name evidence="10" type="ORF">ACFFRE_00625</name>
</gene>
<comment type="subcellular location">
    <subcellularLocation>
        <location evidence="1">Cell membrane</location>
        <topology evidence="1">Multi-pass membrane protein</topology>
    </subcellularLocation>
</comment>
<dbReference type="InterPro" id="IPR036259">
    <property type="entry name" value="MFS_trans_sf"/>
</dbReference>
<protein>
    <submittedName>
        <fullName evidence="10">MFS transporter</fullName>
    </submittedName>
</protein>